<evidence type="ECO:0000256" key="1">
    <source>
        <dbReference type="SAM" id="MobiDB-lite"/>
    </source>
</evidence>
<gene>
    <name evidence="2" type="ORF">QSH54_18835</name>
</gene>
<comment type="caution">
    <text evidence="2">The sequence shown here is derived from an EMBL/GenBank/DDBJ whole genome shotgun (WGS) entry which is preliminary data.</text>
</comment>
<evidence type="ECO:0000313" key="2">
    <source>
        <dbReference type="EMBL" id="MDN0288643.1"/>
    </source>
</evidence>
<reference evidence="2" key="1">
    <citation type="submission" date="2023-06" db="EMBL/GenBank/DDBJ databases">
        <title>Genome sequences of Xanthomonas arboricola from Serbia and Montenegro.</title>
        <authorList>
            <person name="Ilicic R."/>
            <person name="Jelusic A."/>
            <person name="Harrison J."/>
            <person name="Greer S."/>
            <person name="Grant M."/>
            <person name="Vicente J."/>
            <person name="Popovic Milovanovic T."/>
            <person name="Studholme D.J."/>
        </authorList>
    </citation>
    <scope>NUCLEOTIDE SEQUENCE</scope>
    <source>
        <strain evidence="2">Xp320</strain>
    </source>
</reference>
<feature type="compositionally biased region" description="Low complexity" evidence="1">
    <location>
        <begin position="451"/>
        <end position="468"/>
    </location>
</feature>
<dbReference type="RefSeq" id="WP_043088079.1">
    <property type="nucleotide sequence ID" value="NZ_CP044334.1"/>
</dbReference>
<dbReference type="AlphaFoldDB" id="A0AAP4NMU0"/>
<dbReference type="EMBL" id="JASVYU010000032">
    <property type="protein sequence ID" value="MDN0288643.1"/>
    <property type="molecule type" value="Genomic_DNA"/>
</dbReference>
<feature type="compositionally biased region" description="Low complexity" evidence="1">
    <location>
        <begin position="427"/>
        <end position="443"/>
    </location>
</feature>
<name>A0AAP4NMU0_9XANT</name>
<feature type="region of interest" description="Disordered" evidence="1">
    <location>
        <begin position="425"/>
        <end position="477"/>
    </location>
</feature>
<sequence length="477" mass="51668">MVDSRVEQLLNEVEKQSGLPPSAARDFREAVETSPYLASAMVQAIESGSLRHLSVSTRPNEGGHYDASTGTVNVSADIFQRTKQSDRVDLLTGVLGHETGHALMAKSAEQSRYKLAYGIDQALKEGAQYGEPVVDVTPMAKEYLASARRDEGLAELMSMNSVASRVATTTGEVNQKDLLRRLDPTTACVTNEQLEPGVRLDEHGLQLTQGRIASPAVEAVAECHFDKGGSTLGHKGTSAYQAYYTAYVIGAGADIWKDRANVTAQPMPKLGYNLQELGVSAQQAEDAGIDLGGVGKTFGFADTSQGQVRPVEVRQLGAGNSNRPELKAENDIQPQQILADNPAHADHQTYARIHDWVKGTGNWSEEESRNVSASLYKQQTEDPLLKRVDQVTGGLGKDGAHNVFAVYAPHGIGVAPIFHAHVDGREASQQPAQQPAQQNLQQAEVIKQDQLRQQQMEQTQQQKTQQEQGPTMTRGGP</sequence>
<proteinExistence type="predicted"/>
<protein>
    <submittedName>
        <fullName evidence="2">Uncharacterized protein</fullName>
    </submittedName>
</protein>
<accession>A0AAP4NMU0</accession>
<organism evidence="2">
    <name type="scientific">Xanthomonas arboricola pv. pruni</name>
    <dbReference type="NCBI Taxonomy" id="69929"/>
    <lineage>
        <taxon>Bacteria</taxon>
        <taxon>Pseudomonadati</taxon>
        <taxon>Pseudomonadota</taxon>
        <taxon>Gammaproteobacteria</taxon>
        <taxon>Lysobacterales</taxon>
        <taxon>Lysobacteraceae</taxon>
        <taxon>Xanthomonas</taxon>
    </lineage>
</organism>